<evidence type="ECO:0000313" key="3">
    <source>
        <dbReference type="Proteomes" id="UP001465976"/>
    </source>
</evidence>
<proteinExistence type="predicted"/>
<name>A0ABR3EJI8_9AGAR</name>
<gene>
    <name evidence="2" type="ORF">V5O48_019035</name>
</gene>
<feature type="region of interest" description="Disordered" evidence="1">
    <location>
        <begin position="1"/>
        <end position="24"/>
    </location>
</feature>
<sequence>VKGGDRSVTSILRNAGEGDESSQPIEEGIIFVNSDGLAILEQYGAARWSIAEGAMGA</sequence>
<comment type="caution">
    <text evidence="2">The sequence shown here is derived from an EMBL/GenBank/DDBJ whole genome shotgun (WGS) entry which is preliminary data.</text>
</comment>
<keyword evidence="3" id="KW-1185">Reference proteome</keyword>
<organism evidence="2 3">
    <name type="scientific">Marasmius crinis-equi</name>
    <dbReference type="NCBI Taxonomy" id="585013"/>
    <lineage>
        <taxon>Eukaryota</taxon>
        <taxon>Fungi</taxon>
        <taxon>Dikarya</taxon>
        <taxon>Basidiomycota</taxon>
        <taxon>Agaricomycotina</taxon>
        <taxon>Agaricomycetes</taxon>
        <taxon>Agaricomycetidae</taxon>
        <taxon>Agaricales</taxon>
        <taxon>Marasmiineae</taxon>
        <taxon>Marasmiaceae</taxon>
        <taxon>Marasmius</taxon>
    </lineage>
</organism>
<protein>
    <submittedName>
        <fullName evidence="2">Uncharacterized protein</fullName>
    </submittedName>
</protein>
<reference evidence="2 3" key="1">
    <citation type="submission" date="2024-02" db="EMBL/GenBank/DDBJ databases">
        <title>A draft genome for the cacao thread blight pathogen Marasmius crinis-equi.</title>
        <authorList>
            <person name="Cohen S.P."/>
            <person name="Baruah I.K."/>
            <person name="Amoako-Attah I."/>
            <person name="Bukari Y."/>
            <person name="Meinhardt L.W."/>
            <person name="Bailey B.A."/>
        </authorList>
    </citation>
    <scope>NUCLEOTIDE SEQUENCE [LARGE SCALE GENOMIC DNA]</scope>
    <source>
        <strain evidence="2 3">GH-76</strain>
    </source>
</reference>
<evidence type="ECO:0000256" key="1">
    <source>
        <dbReference type="SAM" id="MobiDB-lite"/>
    </source>
</evidence>
<dbReference type="EMBL" id="JBAHYK010004025">
    <property type="protein sequence ID" value="KAL0563042.1"/>
    <property type="molecule type" value="Genomic_DNA"/>
</dbReference>
<dbReference type="Proteomes" id="UP001465976">
    <property type="component" value="Unassembled WGS sequence"/>
</dbReference>
<evidence type="ECO:0000313" key="2">
    <source>
        <dbReference type="EMBL" id="KAL0563042.1"/>
    </source>
</evidence>
<feature type="non-terminal residue" evidence="2">
    <location>
        <position position="1"/>
    </location>
</feature>
<accession>A0ABR3EJI8</accession>